<evidence type="ECO:0008006" key="5">
    <source>
        <dbReference type="Google" id="ProtNLM"/>
    </source>
</evidence>
<feature type="region of interest" description="Disordered" evidence="2">
    <location>
        <begin position="97"/>
        <end position="147"/>
    </location>
</feature>
<feature type="compositionally biased region" description="Polar residues" evidence="2">
    <location>
        <begin position="124"/>
        <end position="147"/>
    </location>
</feature>
<feature type="region of interest" description="Disordered" evidence="2">
    <location>
        <begin position="317"/>
        <end position="381"/>
    </location>
</feature>
<evidence type="ECO:0000313" key="3">
    <source>
        <dbReference type="EMBL" id="PHH60033.1"/>
    </source>
</evidence>
<comment type="caution">
    <text evidence="3">The sequence shown here is derived from an EMBL/GenBank/DDBJ whole genome shotgun (WGS) entry which is preliminary data.</text>
</comment>
<gene>
    <name evidence="3" type="ORF">CDD82_2364</name>
</gene>
<feature type="region of interest" description="Disordered" evidence="2">
    <location>
        <begin position="259"/>
        <end position="280"/>
    </location>
</feature>
<dbReference type="Proteomes" id="UP000224854">
    <property type="component" value="Unassembled WGS sequence"/>
</dbReference>
<feature type="compositionally biased region" description="Polar residues" evidence="2">
    <location>
        <begin position="327"/>
        <end position="361"/>
    </location>
</feature>
<dbReference type="InterPro" id="IPR045030">
    <property type="entry name" value="LYSM1-4"/>
</dbReference>
<proteinExistence type="inferred from homology"/>
<keyword evidence="4" id="KW-1185">Reference proteome</keyword>
<dbReference type="Gene3D" id="3.10.350.10">
    <property type="entry name" value="LysM domain"/>
    <property type="match status" value="1"/>
</dbReference>
<feature type="compositionally biased region" description="Low complexity" evidence="2">
    <location>
        <begin position="8"/>
        <end position="29"/>
    </location>
</feature>
<feature type="region of interest" description="Disordered" evidence="2">
    <location>
        <begin position="517"/>
        <end position="555"/>
    </location>
</feature>
<organism evidence="3 4">
    <name type="scientific">Ophiocordyceps australis</name>
    <dbReference type="NCBI Taxonomy" id="1399860"/>
    <lineage>
        <taxon>Eukaryota</taxon>
        <taxon>Fungi</taxon>
        <taxon>Dikarya</taxon>
        <taxon>Ascomycota</taxon>
        <taxon>Pezizomycotina</taxon>
        <taxon>Sordariomycetes</taxon>
        <taxon>Hypocreomycetidae</taxon>
        <taxon>Hypocreales</taxon>
        <taxon>Ophiocordycipitaceae</taxon>
        <taxon>Ophiocordyceps</taxon>
    </lineage>
</organism>
<feature type="compositionally biased region" description="Low complexity" evidence="2">
    <location>
        <begin position="533"/>
        <end position="547"/>
    </location>
</feature>
<dbReference type="PANTHER" id="PTHR20932">
    <property type="entry name" value="LYSM AND PUTATIVE PEPTIDOGLYCAN-BINDING DOMAIN-CONTAINING PROTEIN"/>
    <property type="match status" value="1"/>
</dbReference>
<dbReference type="OrthoDB" id="2192830at2759"/>
<evidence type="ECO:0000256" key="1">
    <source>
        <dbReference type="ARBA" id="ARBA00044955"/>
    </source>
</evidence>
<protein>
    <recommendedName>
        <fullName evidence="5">LysM domain-containing protein</fullName>
    </recommendedName>
</protein>
<name>A0A2C5XXB7_9HYPO</name>
<feature type="compositionally biased region" description="Low complexity" evidence="2">
    <location>
        <begin position="41"/>
        <end position="69"/>
    </location>
</feature>
<accession>A0A2C5XXB7</accession>
<dbReference type="PANTHER" id="PTHR20932:SF8">
    <property type="entry name" value="LD22649P"/>
    <property type="match status" value="1"/>
</dbReference>
<dbReference type="InterPro" id="IPR036779">
    <property type="entry name" value="LysM_dom_sf"/>
</dbReference>
<evidence type="ECO:0000256" key="2">
    <source>
        <dbReference type="SAM" id="MobiDB-lite"/>
    </source>
</evidence>
<comment type="similarity">
    <text evidence="1">Belongs to the secreted LysM effector family.</text>
</comment>
<sequence>MTESQAYPRPSARLASSALSPAPQALSSSVRPRTRPTNSQTPTASALLAAAPSRSTSPRPTSSGRASPATAGSLGQFLGESWTQSWTSVQGFATSLLSKDHGPDTPWHQRRSTSRSRILDHRPASSSNSWGPQPPLQSTHVAGTTAASSLAHRQAALKTARTASVLQSHDGVNGGLDVAGVHKRRLSGHDVSDATPPEDCLVYIHPVEPDDTYAGIILRYQCQEDVFRKANGLWSRDSIQTRKRVVIPVDACQIRSRRCEPPQCSTSDHTDDSVVDTTDQSQKEASWRHFSWVQIETLSRPVQICRVSRHVLGYFPPRRKNERVGTGTASLLSTPRQSSDLTSALPNSPEGTSSRQGSFSNRAHHSMTPVSGRSRVGSDVGDRMPEWLRRPGGVGTMGGNVRAPGPHGDYLNSWTRKHLPGLTIAGLPSMSVMGSETARFGFTTESAAIVESSFEEGRDVMSASRQGSGLDRAAAAVENWLRGAWTGRPTTPLIGSRARPDGQAEGDLIELMDTASEDDRPLAHRPFGFLTESGNVSSSNSDSHNASIVGRLKAD</sequence>
<dbReference type="EMBL" id="NJEU01001840">
    <property type="protein sequence ID" value="PHH60033.1"/>
    <property type="molecule type" value="Genomic_DNA"/>
</dbReference>
<evidence type="ECO:0000313" key="4">
    <source>
        <dbReference type="Proteomes" id="UP000224854"/>
    </source>
</evidence>
<reference evidence="3 4" key="1">
    <citation type="submission" date="2017-06" db="EMBL/GenBank/DDBJ databases">
        <title>Ant-infecting Ophiocordyceps genomes reveal a high diversity of potential behavioral manipulation genes and a possible major role for enterotoxins.</title>
        <authorList>
            <person name="De Bekker C."/>
            <person name="Evans H.C."/>
            <person name="Brachmann A."/>
            <person name="Hughes D.P."/>
        </authorList>
    </citation>
    <scope>NUCLEOTIDE SEQUENCE [LARGE SCALE GENOMIC DNA]</scope>
    <source>
        <strain evidence="3 4">1348a</strain>
    </source>
</reference>
<feature type="region of interest" description="Disordered" evidence="2">
    <location>
        <begin position="1"/>
        <end position="72"/>
    </location>
</feature>
<dbReference type="AlphaFoldDB" id="A0A2C5XXB7"/>